<sequence length="99" mass="11291">MRSGEDGEEYMGYAVYPSSSYFNHSCSPNVAKQRVGNAWRFWVIEDVRKGEQLCISYLGGDEKDLSVDERRARLAEVWGFVCECARCQSEAKLLWGIAQ</sequence>
<name>A0AAN8A5E6_9PEZI</name>
<proteinExistence type="predicted"/>
<reference evidence="2" key="1">
    <citation type="submission" date="2023-08" db="EMBL/GenBank/DDBJ databases">
        <title>Black Yeasts Isolated from many extreme environments.</title>
        <authorList>
            <person name="Coleine C."/>
            <person name="Stajich J.E."/>
            <person name="Selbmann L."/>
        </authorList>
    </citation>
    <scope>NUCLEOTIDE SEQUENCE</scope>
    <source>
        <strain evidence="2">CCFEE 5810</strain>
    </source>
</reference>
<accession>A0AAN8A5E6</accession>
<dbReference type="InterPro" id="IPR050869">
    <property type="entry name" value="H3K4_H4K5_MeTrfase"/>
</dbReference>
<dbReference type="Proteomes" id="UP001310594">
    <property type="component" value="Unassembled WGS sequence"/>
</dbReference>
<dbReference type="EMBL" id="JAVRQU010000003">
    <property type="protein sequence ID" value="KAK5705280.1"/>
    <property type="molecule type" value="Genomic_DNA"/>
</dbReference>
<protein>
    <submittedName>
        <fullName evidence="2">Histone-lysine N-methyltransferase set-6</fullName>
    </submittedName>
</protein>
<evidence type="ECO:0000313" key="2">
    <source>
        <dbReference type="EMBL" id="KAK5705280.1"/>
    </source>
</evidence>
<dbReference type="Pfam" id="PF00856">
    <property type="entry name" value="SET"/>
    <property type="match status" value="1"/>
</dbReference>
<dbReference type="SUPFAM" id="SSF82199">
    <property type="entry name" value="SET domain"/>
    <property type="match status" value="1"/>
</dbReference>
<dbReference type="PANTHER" id="PTHR12197">
    <property type="entry name" value="HISTONE-LYSINE N-METHYLTRANSFERASE SMYD"/>
    <property type="match status" value="1"/>
</dbReference>
<dbReference type="Gene3D" id="2.170.270.10">
    <property type="entry name" value="SET domain"/>
    <property type="match status" value="1"/>
</dbReference>
<dbReference type="PANTHER" id="PTHR12197:SF294">
    <property type="entry name" value="POTENTIAL PROTEIN LYSINE METHYLTRANSFERASE SET6"/>
    <property type="match status" value="1"/>
</dbReference>
<dbReference type="InterPro" id="IPR001214">
    <property type="entry name" value="SET_dom"/>
</dbReference>
<dbReference type="CDD" id="cd20071">
    <property type="entry name" value="SET_SMYD"/>
    <property type="match status" value="1"/>
</dbReference>
<dbReference type="InterPro" id="IPR046341">
    <property type="entry name" value="SET_dom_sf"/>
</dbReference>
<dbReference type="PROSITE" id="PS50280">
    <property type="entry name" value="SET"/>
    <property type="match status" value="1"/>
</dbReference>
<gene>
    <name evidence="2" type="primary">SET6</name>
    <name evidence="2" type="ORF">LTR97_002398</name>
</gene>
<comment type="caution">
    <text evidence="2">The sequence shown here is derived from an EMBL/GenBank/DDBJ whole genome shotgun (WGS) entry which is preliminary data.</text>
</comment>
<evidence type="ECO:0000259" key="1">
    <source>
        <dbReference type="PROSITE" id="PS50280"/>
    </source>
</evidence>
<organism evidence="2 3">
    <name type="scientific">Elasticomyces elasticus</name>
    <dbReference type="NCBI Taxonomy" id="574655"/>
    <lineage>
        <taxon>Eukaryota</taxon>
        <taxon>Fungi</taxon>
        <taxon>Dikarya</taxon>
        <taxon>Ascomycota</taxon>
        <taxon>Pezizomycotina</taxon>
        <taxon>Dothideomycetes</taxon>
        <taxon>Dothideomycetidae</taxon>
        <taxon>Mycosphaerellales</taxon>
        <taxon>Teratosphaeriaceae</taxon>
        <taxon>Elasticomyces</taxon>
    </lineage>
</organism>
<dbReference type="GO" id="GO:0005634">
    <property type="term" value="C:nucleus"/>
    <property type="evidence" value="ECO:0007669"/>
    <property type="project" value="TreeGrafter"/>
</dbReference>
<evidence type="ECO:0000313" key="3">
    <source>
        <dbReference type="Proteomes" id="UP001310594"/>
    </source>
</evidence>
<dbReference type="AlphaFoldDB" id="A0AAN8A5E6"/>
<feature type="domain" description="SET" evidence="1">
    <location>
        <begin position="1"/>
        <end position="58"/>
    </location>
</feature>